<evidence type="ECO:0000313" key="10">
    <source>
        <dbReference type="EMBL" id="GAY76267.1"/>
    </source>
</evidence>
<keyword evidence="6" id="KW-0564">Palmitate</keyword>
<dbReference type="Pfam" id="PF05504">
    <property type="entry name" value="Spore_GerAC"/>
    <property type="match status" value="1"/>
</dbReference>
<sequence>MKKIMLFIMTISLFALPLNGCRDSNELEDLALVMGIGVDLTEDEHPLVSLQVFLPQGSGQSGGSQSQSKGAGGANQSFIATESGQSIGDAVNKIAKRMSRRVYLSHNAVLIISERMANHRLREVIDYCQRTQEIRQRTLLFVTREDMPKILNYESVLEKTSSISLLKKEEKHLNLITTIRDVSLMKTGPNKPIAIPVIKLRRDSYDPREQVTKIIGSALFTDEQMVGMMNSERTLGILMMNGDFRNNTFTFKPKGRKGKLSVNVQDIRIRAVPTIDRGSWELSIHLSGKGMLQENTTTLNPMNPVDCRQIENKRQST</sequence>
<feature type="domain" description="Spore germination GerAC-like C-terminal" evidence="8">
    <location>
        <begin position="216"/>
        <end position="313"/>
    </location>
</feature>
<dbReference type="InterPro" id="IPR008844">
    <property type="entry name" value="Spore_GerAC-like"/>
</dbReference>
<dbReference type="GO" id="GO:0016020">
    <property type="term" value="C:membrane"/>
    <property type="evidence" value="ECO:0007669"/>
    <property type="project" value="UniProtKB-SubCell"/>
</dbReference>
<dbReference type="Gene3D" id="3.30.300.210">
    <property type="entry name" value="Nutrient germinant receptor protein C, domain 3"/>
    <property type="match status" value="1"/>
</dbReference>
<dbReference type="Proteomes" id="UP000319716">
    <property type="component" value="Unassembled WGS sequence"/>
</dbReference>
<evidence type="ECO:0000256" key="2">
    <source>
        <dbReference type="ARBA" id="ARBA00007886"/>
    </source>
</evidence>
<keyword evidence="4" id="KW-0732">Signal</keyword>
<dbReference type="AlphaFoldDB" id="A0A4Y1ZB26"/>
<dbReference type="PANTHER" id="PTHR35789:SF1">
    <property type="entry name" value="SPORE GERMINATION PROTEIN B3"/>
    <property type="match status" value="1"/>
</dbReference>
<dbReference type="NCBIfam" id="TIGR02887">
    <property type="entry name" value="spore_ger_x_C"/>
    <property type="match status" value="1"/>
</dbReference>
<proteinExistence type="inferred from homology"/>
<evidence type="ECO:0000256" key="1">
    <source>
        <dbReference type="ARBA" id="ARBA00004635"/>
    </source>
</evidence>
<keyword evidence="5" id="KW-0472">Membrane</keyword>
<dbReference type="InterPro" id="IPR038501">
    <property type="entry name" value="Spore_GerAC_C_sf"/>
</dbReference>
<evidence type="ECO:0000256" key="3">
    <source>
        <dbReference type="ARBA" id="ARBA00022544"/>
    </source>
</evidence>
<dbReference type="Gene3D" id="6.20.190.10">
    <property type="entry name" value="Nutrient germinant receptor protein C, domain 1"/>
    <property type="match status" value="1"/>
</dbReference>
<dbReference type="Pfam" id="PF25198">
    <property type="entry name" value="Spore_GerAC_N"/>
    <property type="match status" value="1"/>
</dbReference>
<dbReference type="EMBL" id="BEXB01000012">
    <property type="protein sequence ID" value="GAY76267.1"/>
    <property type="molecule type" value="Genomic_DNA"/>
</dbReference>
<keyword evidence="7" id="KW-0449">Lipoprotein</keyword>
<evidence type="ECO:0000259" key="8">
    <source>
        <dbReference type="Pfam" id="PF05504"/>
    </source>
</evidence>
<evidence type="ECO:0000313" key="11">
    <source>
        <dbReference type="Proteomes" id="UP000319716"/>
    </source>
</evidence>
<dbReference type="InterPro" id="IPR046953">
    <property type="entry name" value="Spore_GerAC-like_C"/>
</dbReference>
<dbReference type="GO" id="GO:0009847">
    <property type="term" value="P:spore germination"/>
    <property type="evidence" value="ECO:0007669"/>
    <property type="project" value="InterPro"/>
</dbReference>
<name>A0A4Y1ZB26_9BACL</name>
<evidence type="ECO:0000256" key="7">
    <source>
        <dbReference type="ARBA" id="ARBA00023288"/>
    </source>
</evidence>
<dbReference type="InterPro" id="IPR057336">
    <property type="entry name" value="GerAC_N"/>
</dbReference>
<evidence type="ECO:0000259" key="9">
    <source>
        <dbReference type="Pfam" id="PF25198"/>
    </source>
</evidence>
<comment type="subcellular location">
    <subcellularLocation>
        <location evidence="1">Membrane</location>
        <topology evidence="1">Lipid-anchor</topology>
    </subcellularLocation>
</comment>
<feature type="domain" description="Spore germination protein N-terminal" evidence="9">
    <location>
        <begin position="23"/>
        <end position="199"/>
    </location>
</feature>
<comment type="caution">
    <text evidence="10">The sequence shown here is derived from an EMBL/GenBank/DDBJ whole genome shotgun (WGS) entry which is preliminary data.</text>
</comment>
<evidence type="ECO:0000256" key="4">
    <source>
        <dbReference type="ARBA" id="ARBA00022729"/>
    </source>
</evidence>
<reference evidence="10 11" key="1">
    <citation type="submission" date="2017-11" db="EMBL/GenBank/DDBJ databases">
        <title>Draft Genome Sequence of Sporolactobacillus inulinus NBRC 111894 Isolated from Koso, a Japanese Sugar-Vegetable Fermented Beverage.</title>
        <authorList>
            <person name="Chiou T.Y."/>
            <person name="Oshima K."/>
            <person name="Suda W."/>
            <person name="Hattori M."/>
            <person name="Takahashi T."/>
        </authorList>
    </citation>
    <scope>NUCLEOTIDE SEQUENCE [LARGE SCALE GENOMIC DNA]</scope>
    <source>
        <strain evidence="10 11">NBRC111894</strain>
    </source>
</reference>
<comment type="similarity">
    <text evidence="2">Belongs to the GerABKC lipoprotein family.</text>
</comment>
<organism evidence="10 11">
    <name type="scientific">Sporolactobacillus inulinus</name>
    <dbReference type="NCBI Taxonomy" id="2078"/>
    <lineage>
        <taxon>Bacteria</taxon>
        <taxon>Bacillati</taxon>
        <taxon>Bacillota</taxon>
        <taxon>Bacilli</taxon>
        <taxon>Bacillales</taxon>
        <taxon>Sporolactobacillaceae</taxon>
        <taxon>Sporolactobacillus</taxon>
    </lineage>
</organism>
<gene>
    <name evidence="10" type="ORF">NBRC111894_1821</name>
</gene>
<evidence type="ECO:0000256" key="6">
    <source>
        <dbReference type="ARBA" id="ARBA00023139"/>
    </source>
</evidence>
<protein>
    <submittedName>
        <fullName evidence="10">Spore germination protein gerKC</fullName>
    </submittedName>
</protein>
<keyword evidence="3" id="KW-0309">Germination</keyword>
<evidence type="ECO:0000256" key="5">
    <source>
        <dbReference type="ARBA" id="ARBA00023136"/>
    </source>
</evidence>
<accession>A0A4Y1ZB26</accession>
<dbReference type="PANTHER" id="PTHR35789">
    <property type="entry name" value="SPORE GERMINATION PROTEIN B3"/>
    <property type="match status" value="1"/>
</dbReference>